<dbReference type="PROSITE" id="PS01124">
    <property type="entry name" value="HTH_ARAC_FAMILY_2"/>
    <property type="match status" value="1"/>
</dbReference>
<keyword evidence="1" id="KW-0805">Transcription regulation</keyword>
<evidence type="ECO:0000259" key="4">
    <source>
        <dbReference type="PROSITE" id="PS01124"/>
    </source>
</evidence>
<dbReference type="PANTHER" id="PTHR43280">
    <property type="entry name" value="ARAC-FAMILY TRANSCRIPTIONAL REGULATOR"/>
    <property type="match status" value="1"/>
</dbReference>
<evidence type="ECO:0000313" key="6">
    <source>
        <dbReference type="Proteomes" id="UP000829517"/>
    </source>
</evidence>
<accession>A0ABS9J5M0</accession>
<name>A0ABS9J5M0_9FLAO</name>
<dbReference type="InterPro" id="IPR009057">
    <property type="entry name" value="Homeodomain-like_sf"/>
</dbReference>
<proteinExistence type="predicted"/>
<feature type="domain" description="HTH araC/xylS-type" evidence="4">
    <location>
        <begin position="97"/>
        <end position="176"/>
    </location>
</feature>
<sequence length="188" mass="22133">MEVTLHIENMVCNRCIKVLKQEFEQHQLALKNIELGKITLDINEDTDLEKAKDIVDRNGFSIINTQKQKIIENVKISLIKLLENLPLKLDKKLSAYLEESINIEYSKISKTFSTVETITIEKYFIRLKIEKAKELIQSDKYNFTEISQLLDYNNINHFSRQFKNETGMSLTDYKKDQRNTRKSLDQII</sequence>
<dbReference type="RefSeq" id="WP_236959675.1">
    <property type="nucleotide sequence ID" value="NZ_JAETXX010000009.1"/>
</dbReference>
<keyword evidence="2" id="KW-0238">DNA-binding</keyword>
<dbReference type="Gene3D" id="1.10.10.60">
    <property type="entry name" value="Homeodomain-like"/>
    <property type="match status" value="1"/>
</dbReference>
<gene>
    <name evidence="5" type="ORF">JM658_12810</name>
</gene>
<dbReference type="SUPFAM" id="SSF46689">
    <property type="entry name" value="Homeodomain-like"/>
    <property type="match status" value="1"/>
</dbReference>
<reference evidence="5 6" key="1">
    <citation type="submission" date="2021-01" db="EMBL/GenBank/DDBJ databases">
        <title>Genome sequencing of Joostella atrarenae M1-2 (= KCTC 23194).</title>
        <authorList>
            <person name="Zakaria M.R."/>
            <person name="Lam M.Q."/>
            <person name="Chong C.S."/>
        </authorList>
    </citation>
    <scope>NUCLEOTIDE SEQUENCE [LARGE SCALE GENOMIC DNA]</scope>
    <source>
        <strain evidence="5 6">M1-2</strain>
    </source>
</reference>
<protein>
    <submittedName>
        <fullName evidence="5">Helix-turn-helix transcriptional regulator</fullName>
    </submittedName>
</protein>
<keyword evidence="6" id="KW-1185">Reference proteome</keyword>
<evidence type="ECO:0000313" key="5">
    <source>
        <dbReference type="EMBL" id="MCF8715709.1"/>
    </source>
</evidence>
<dbReference type="InterPro" id="IPR018060">
    <property type="entry name" value="HTH_AraC"/>
</dbReference>
<evidence type="ECO:0000256" key="3">
    <source>
        <dbReference type="ARBA" id="ARBA00023163"/>
    </source>
</evidence>
<dbReference type="PANTHER" id="PTHR43280:SF28">
    <property type="entry name" value="HTH-TYPE TRANSCRIPTIONAL ACTIVATOR RHAS"/>
    <property type="match status" value="1"/>
</dbReference>
<organism evidence="5 6">
    <name type="scientific">Joostella atrarenae</name>
    <dbReference type="NCBI Taxonomy" id="679257"/>
    <lineage>
        <taxon>Bacteria</taxon>
        <taxon>Pseudomonadati</taxon>
        <taxon>Bacteroidota</taxon>
        <taxon>Flavobacteriia</taxon>
        <taxon>Flavobacteriales</taxon>
        <taxon>Flavobacteriaceae</taxon>
        <taxon>Joostella</taxon>
    </lineage>
</organism>
<keyword evidence="3" id="KW-0804">Transcription</keyword>
<dbReference type="SMART" id="SM00342">
    <property type="entry name" value="HTH_ARAC"/>
    <property type="match status" value="1"/>
</dbReference>
<evidence type="ECO:0000256" key="1">
    <source>
        <dbReference type="ARBA" id="ARBA00023015"/>
    </source>
</evidence>
<evidence type="ECO:0000256" key="2">
    <source>
        <dbReference type="ARBA" id="ARBA00023125"/>
    </source>
</evidence>
<dbReference type="InterPro" id="IPR036163">
    <property type="entry name" value="HMA_dom_sf"/>
</dbReference>
<dbReference type="SUPFAM" id="SSF55008">
    <property type="entry name" value="HMA, heavy metal-associated domain"/>
    <property type="match status" value="1"/>
</dbReference>
<dbReference type="EMBL" id="JAETXX010000009">
    <property type="protein sequence ID" value="MCF8715709.1"/>
    <property type="molecule type" value="Genomic_DNA"/>
</dbReference>
<dbReference type="Pfam" id="PF12833">
    <property type="entry name" value="HTH_18"/>
    <property type="match status" value="1"/>
</dbReference>
<dbReference type="Proteomes" id="UP000829517">
    <property type="component" value="Unassembled WGS sequence"/>
</dbReference>
<comment type="caution">
    <text evidence="5">The sequence shown here is derived from an EMBL/GenBank/DDBJ whole genome shotgun (WGS) entry which is preliminary data.</text>
</comment>